<dbReference type="Pfam" id="PF00441">
    <property type="entry name" value="Acyl-CoA_dh_1"/>
    <property type="match status" value="1"/>
</dbReference>
<comment type="cofactor">
    <cofactor evidence="1 5">
        <name>FAD</name>
        <dbReference type="ChEBI" id="CHEBI:57692"/>
    </cofactor>
</comment>
<dbReference type="InterPro" id="IPR037069">
    <property type="entry name" value="AcylCoA_DH/ox_N_sf"/>
</dbReference>
<dbReference type="Pfam" id="PF02770">
    <property type="entry name" value="Acyl-CoA_dh_M"/>
    <property type="match status" value="1"/>
</dbReference>
<keyword evidence="5 9" id="KW-0560">Oxidoreductase</keyword>
<comment type="caution">
    <text evidence="9">The sequence shown here is derived from an EMBL/GenBank/DDBJ whole genome shotgun (WGS) entry which is preliminary data.</text>
</comment>
<feature type="domain" description="Acyl-CoA oxidase/dehydrogenase middle" evidence="7">
    <location>
        <begin position="122"/>
        <end position="218"/>
    </location>
</feature>
<evidence type="ECO:0000256" key="4">
    <source>
        <dbReference type="ARBA" id="ARBA00022827"/>
    </source>
</evidence>
<dbReference type="EC" id="1.-.-.-" evidence="9"/>
<dbReference type="PANTHER" id="PTHR43884">
    <property type="entry name" value="ACYL-COA DEHYDROGENASE"/>
    <property type="match status" value="1"/>
</dbReference>
<accession>A0ABW4X5Z7</accession>
<evidence type="ECO:0000313" key="9">
    <source>
        <dbReference type="EMBL" id="MFD2090737.1"/>
    </source>
</evidence>
<evidence type="ECO:0000259" key="8">
    <source>
        <dbReference type="Pfam" id="PF02771"/>
    </source>
</evidence>
<sequence>MIGFDLDDEQRELQEQARRVGQAVRPMARRWDEEETFPEASFDVLRSSGLLDLTVPVEHGGRGKGVFEACLVLEEIAAGCMATAIVAQMFFNGPPRAIAVLGTDEQRARLLPEVARGERYFAIAMTEPGAGSSGTELTTQLARGADGVLRLNGTKCYITGGDRADTLLVFCRAAGTSGSRGIGAVVVQRGQPGFDVVDTSPKMGSRGVAEATLRFEDVEIDDDQVVIPPDSESSAGARLLLRQFNPERCGNAAMCIGVARAALEDSIAYTAQREQFGRPIVEFQGLQWKLADMAVRLESARLLLWRAAMSSEDGFPVLRDTAMAKLVANETAQYVTNEAIQLHGHRGYTRDVPVERYFRDVRGMALGGGTSEILRNVIAEDVAGRRFEQRPRSAR</sequence>
<dbReference type="InterPro" id="IPR046373">
    <property type="entry name" value="Acyl-CoA_Oxase/DH_mid-dom_sf"/>
</dbReference>
<dbReference type="Gene3D" id="2.40.110.10">
    <property type="entry name" value="Butyryl-CoA Dehydrogenase, subunit A, domain 2"/>
    <property type="match status" value="1"/>
</dbReference>
<dbReference type="GO" id="GO:0016491">
    <property type="term" value="F:oxidoreductase activity"/>
    <property type="evidence" value="ECO:0007669"/>
    <property type="project" value="UniProtKB-KW"/>
</dbReference>
<evidence type="ECO:0000256" key="2">
    <source>
        <dbReference type="ARBA" id="ARBA00009347"/>
    </source>
</evidence>
<evidence type="ECO:0000256" key="1">
    <source>
        <dbReference type="ARBA" id="ARBA00001974"/>
    </source>
</evidence>
<dbReference type="InterPro" id="IPR013786">
    <property type="entry name" value="AcylCoA_DH/ox_N"/>
</dbReference>
<dbReference type="SUPFAM" id="SSF56645">
    <property type="entry name" value="Acyl-CoA dehydrogenase NM domain-like"/>
    <property type="match status" value="1"/>
</dbReference>
<keyword evidence="3 5" id="KW-0285">Flavoprotein</keyword>
<comment type="similarity">
    <text evidence="2 5">Belongs to the acyl-CoA dehydrogenase family.</text>
</comment>
<evidence type="ECO:0000256" key="3">
    <source>
        <dbReference type="ARBA" id="ARBA00022630"/>
    </source>
</evidence>
<evidence type="ECO:0000313" key="10">
    <source>
        <dbReference type="Proteomes" id="UP001597402"/>
    </source>
</evidence>
<keyword evidence="4 5" id="KW-0274">FAD</keyword>
<dbReference type="EMBL" id="JBHUHP010000002">
    <property type="protein sequence ID" value="MFD2090737.1"/>
    <property type="molecule type" value="Genomic_DNA"/>
</dbReference>
<evidence type="ECO:0000259" key="7">
    <source>
        <dbReference type="Pfam" id="PF02770"/>
    </source>
</evidence>
<dbReference type="Gene3D" id="1.10.540.10">
    <property type="entry name" value="Acyl-CoA dehydrogenase/oxidase, N-terminal domain"/>
    <property type="match status" value="1"/>
</dbReference>
<evidence type="ECO:0000256" key="5">
    <source>
        <dbReference type="RuleBase" id="RU362125"/>
    </source>
</evidence>
<dbReference type="PANTHER" id="PTHR43884:SF12">
    <property type="entry name" value="ISOVALERYL-COA DEHYDROGENASE, MITOCHONDRIAL-RELATED"/>
    <property type="match status" value="1"/>
</dbReference>
<dbReference type="Pfam" id="PF02771">
    <property type="entry name" value="Acyl-CoA_dh_N"/>
    <property type="match status" value="1"/>
</dbReference>
<feature type="domain" description="Acyl-CoA dehydrogenase/oxidase N-terminal" evidence="8">
    <location>
        <begin position="8"/>
        <end position="118"/>
    </location>
</feature>
<organism evidence="9 10">
    <name type="scientific">Blastococcus deserti</name>
    <dbReference type="NCBI Taxonomy" id="2259033"/>
    <lineage>
        <taxon>Bacteria</taxon>
        <taxon>Bacillati</taxon>
        <taxon>Actinomycetota</taxon>
        <taxon>Actinomycetes</taxon>
        <taxon>Geodermatophilales</taxon>
        <taxon>Geodermatophilaceae</taxon>
        <taxon>Blastococcus</taxon>
    </lineage>
</organism>
<gene>
    <name evidence="9" type="ORF">ACFSHS_04045</name>
</gene>
<keyword evidence="10" id="KW-1185">Reference proteome</keyword>
<dbReference type="Gene3D" id="1.20.140.10">
    <property type="entry name" value="Butyryl-CoA Dehydrogenase, subunit A, domain 3"/>
    <property type="match status" value="1"/>
</dbReference>
<dbReference type="RefSeq" id="WP_376872072.1">
    <property type="nucleotide sequence ID" value="NZ_JBHUHP010000002.1"/>
</dbReference>
<dbReference type="InterPro" id="IPR006091">
    <property type="entry name" value="Acyl-CoA_Oxase/DH_mid-dom"/>
</dbReference>
<dbReference type="InterPro" id="IPR036250">
    <property type="entry name" value="AcylCo_DH-like_C"/>
</dbReference>
<dbReference type="SUPFAM" id="SSF47203">
    <property type="entry name" value="Acyl-CoA dehydrogenase C-terminal domain-like"/>
    <property type="match status" value="1"/>
</dbReference>
<reference evidence="10" key="1">
    <citation type="journal article" date="2019" name="Int. J. Syst. Evol. Microbiol.">
        <title>The Global Catalogue of Microorganisms (GCM) 10K type strain sequencing project: providing services to taxonomists for standard genome sequencing and annotation.</title>
        <authorList>
            <consortium name="The Broad Institute Genomics Platform"/>
            <consortium name="The Broad Institute Genome Sequencing Center for Infectious Disease"/>
            <person name="Wu L."/>
            <person name="Ma J."/>
        </authorList>
    </citation>
    <scope>NUCLEOTIDE SEQUENCE [LARGE SCALE GENOMIC DNA]</scope>
    <source>
        <strain evidence="10">JCM 3338</strain>
    </source>
</reference>
<evidence type="ECO:0000259" key="6">
    <source>
        <dbReference type="Pfam" id="PF00441"/>
    </source>
</evidence>
<dbReference type="InterPro" id="IPR009075">
    <property type="entry name" value="AcylCo_DH/oxidase_C"/>
</dbReference>
<feature type="domain" description="Acyl-CoA dehydrogenase/oxidase C-terminal" evidence="6">
    <location>
        <begin position="236"/>
        <end position="382"/>
    </location>
</feature>
<dbReference type="Proteomes" id="UP001597402">
    <property type="component" value="Unassembled WGS sequence"/>
</dbReference>
<dbReference type="InterPro" id="IPR009100">
    <property type="entry name" value="AcylCoA_DH/oxidase_NM_dom_sf"/>
</dbReference>
<proteinExistence type="inferred from homology"/>
<dbReference type="PIRSF" id="PIRSF016578">
    <property type="entry name" value="HsaA"/>
    <property type="match status" value="1"/>
</dbReference>
<protein>
    <submittedName>
        <fullName evidence="9">Acyl-CoA dehydrogenase family protein</fullName>
        <ecNumber evidence="9">1.-.-.-</ecNumber>
    </submittedName>
</protein>
<name>A0ABW4X5Z7_9ACTN</name>